<name>A0ACB8F0M4_9SAUR</name>
<accession>A0ACB8F0M4</accession>
<proteinExistence type="predicted"/>
<gene>
    <name evidence="1" type="ORF">K3G42_002418</name>
</gene>
<evidence type="ECO:0000313" key="2">
    <source>
        <dbReference type="Proteomes" id="UP000827872"/>
    </source>
</evidence>
<comment type="caution">
    <text evidence="1">The sequence shown here is derived from an EMBL/GenBank/DDBJ whole genome shotgun (WGS) entry which is preliminary data.</text>
</comment>
<sequence length="90" mass="10529">MLHGAVWTDHRVVAATTGKGLGLRTAQRMLLSLTEWFWKHEFWLPPGITWEDMKETDEIRYPQPHHLLLGILCSFLLIGLRLTFERQVMS</sequence>
<protein>
    <submittedName>
        <fullName evidence="1">Uncharacterized protein</fullName>
    </submittedName>
</protein>
<reference evidence="1" key="1">
    <citation type="submission" date="2021-08" db="EMBL/GenBank/DDBJ databases">
        <title>The first chromosome-level gecko genome reveals the dynamic sex chromosomes of Neotropical dwarf geckos (Sphaerodactylidae: Sphaerodactylus).</title>
        <authorList>
            <person name="Pinto B.J."/>
            <person name="Keating S.E."/>
            <person name="Gamble T."/>
        </authorList>
    </citation>
    <scope>NUCLEOTIDE SEQUENCE</scope>
    <source>
        <strain evidence="1">TG3544</strain>
    </source>
</reference>
<dbReference type="EMBL" id="CM037618">
    <property type="protein sequence ID" value="KAH7998885.1"/>
    <property type="molecule type" value="Genomic_DNA"/>
</dbReference>
<keyword evidence="2" id="KW-1185">Reference proteome</keyword>
<evidence type="ECO:0000313" key="1">
    <source>
        <dbReference type="EMBL" id="KAH7998885.1"/>
    </source>
</evidence>
<dbReference type="Proteomes" id="UP000827872">
    <property type="component" value="Linkage Group LG05"/>
</dbReference>
<organism evidence="1 2">
    <name type="scientific">Sphaerodactylus townsendi</name>
    <dbReference type="NCBI Taxonomy" id="933632"/>
    <lineage>
        <taxon>Eukaryota</taxon>
        <taxon>Metazoa</taxon>
        <taxon>Chordata</taxon>
        <taxon>Craniata</taxon>
        <taxon>Vertebrata</taxon>
        <taxon>Euteleostomi</taxon>
        <taxon>Lepidosauria</taxon>
        <taxon>Squamata</taxon>
        <taxon>Bifurcata</taxon>
        <taxon>Gekkota</taxon>
        <taxon>Sphaerodactylidae</taxon>
        <taxon>Sphaerodactylus</taxon>
    </lineage>
</organism>